<feature type="compositionally biased region" description="Acidic residues" evidence="2">
    <location>
        <begin position="412"/>
        <end position="424"/>
    </location>
</feature>
<protein>
    <submittedName>
        <fullName evidence="4">RHO family interacting cell polarization regulator 1</fullName>
    </submittedName>
</protein>
<dbReference type="GeneTree" id="ENSGT00940000153717"/>
<dbReference type="Proteomes" id="UP000265120">
    <property type="component" value="Chromosome 6"/>
</dbReference>
<feature type="region of interest" description="Disordered" evidence="2">
    <location>
        <begin position="318"/>
        <end position="349"/>
    </location>
</feature>
<feature type="compositionally biased region" description="Basic and acidic residues" evidence="2">
    <location>
        <begin position="398"/>
        <end position="407"/>
    </location>
</feature>
<name>A0A3P8X4X9_CYNSE</name>
<comment type="similarity">
    <text evidence="1">Belongs to the RIPOR family.</text>
</comment>
<dbReference type="PANTHER" id="PTHR15829:SF1">
    <property type="entry name" value="RHO FAMILY-INTERACTING CELL POLARIZATION REGULATOR 1"/>
    <property type="match status" value="1"/>
</dbReference>
<evidence type="ECO:0000256" key="2">
    <source>
        <dbReference type="SAM" id="MobiDB-lite"/>
    </source>
</evidence>
<reference evidence="4 5" key="1">
    <citation type="journal article" date="2014" name="Nat. Genet.">
        <title>Whole-genome sequence of a flatfish provides insights into ZW sex chromosome evolution and adaptation to a benthic lifestyle.</title>
        <authorList>
            <person name="Chen S."/>
            <person name="Zhang G."/>
            <person name="Shao C."/>
            <person name="Huang Q."/>
            <person name="Liu G."/>
            <person name="Zhang P."/>
            <person name="Song W."/>
            <person name="An N."/>
            <person name="Chalopin D."/>
            <person name="Volff J.N."/>
            <person name="Hong Y."/>
            <person name="Li Q."/>
            <person name="Sha Z."/>
            <person name="Zhou H."/>
            <person name="Xie M."/>
            <person name="Yu Q."/>
            <person name="Liu Y."/>
            <person name="Xiang H."/>
            <person name="Wang N."/>
            <person name="Wu K."/>
            <person name="Yang C."/>
            <person name="Zhou Q."/>
            <person name="Liao X."/>
            <person name="Yang L."/>
            <person name="Hu Q."/>
            <person name="Zhang J."/>
            <person name="Meng L."/>
            <person name="Jin L."/>
            <person name="Tian Y."/>
            <person name="Lian J."/>
            <person name="Yang J."/>
            <person name="Miao G."/>
            <person name="Liu S."/>
            <person name="Liang Z."/>
            <person name="Yan F."/>
            <person name="Li Y."/>
            <person name="Sun B."/>
            <person name="Zhang H."/>
            <person name="Zhang J."/>
            <person name="Zhu Y."/>
            <person name="Du M."/>
            <person name="Zhao Y."/>
            <person name="Schartl M."/>
            <person name="Tang Q."/>
            <person name="Wang J."/>
        </authorList>
    </citation>
    <scope>NUCLEOTIDE SEQUENCE</scope>
</reference>
<dbReference type="InterPro" id="IPR011989">
    <property type="entry name" value="ARM-like"/>
</dbReference>
<feature type="region of interest" description="Disordered" evidence="2">
    <location>
        <begin position="384"/>
        <end position="424"/>
    </location>
</feature>
<keyword evidence="5" id="KW-1185">Reference proteome</keyword>
<accession>A0A3P8X4X9</accession>
<proteinExistence type="inferred from homology"/>
<dbReference type="PANTHER" id="PTHR15829">
    <property type="entry name" value="PROTEIN KINASE PKN/PRK1, EFFECTOR"/>
    <property type="match status" value="1"/>
</dbReference>
<dbReference type="Pfam" id="PF15903">
    <property type="entry name" value="PL48"/>
    <property type="match status" value="1"/>
</dbReference>
<organism evidence="4 5">
    <name type="scientific">Cynoglossus semilaevis</name>
    <name type="common">Tongue sole</name>
    <dbReference type="NCBI Taxonomy" id="244447"/>
    <lineage>
        <taxon>Eukaryota</taxon>
        <taxon>Metazoa</taxon>
        <taxon>Chordata</taxon>
        <taxon>Craniata</taxon>
        <taxon>Vertebrata</taxon>
        <taxon>Euteleostomi</taxon>
        <taxon>Actinopterygii</taxon>
        <taxon>Neopterygii</taxon>
        <taxon>Teleostei</taxon>
        <taxon>Neoteleostei</taxon>
        <taxon>Acanthomorphata</taxon>
        <taxon>Carangaria</taxon>
        <taxon>Pleuronectiformes</taxon>
        <taxon>Pleuronectoidei</taxon>
        <taxon>Cynoglossidae</taxon>
        <taxon>Cynoglossinae</taxon>
        <taxon>Cynoglossus</taxon>
    </lineage>
</organism>
<evidence type="ECO:0000313" key="5">
    <source>
        <dbReference type="Proteomes" id="UP000265120"/>
    </source>
</evidence>
<reference evidence="4" key="2">
    <citation type="submission" date="2025-08" db="UniProtKB">
        <authorList>
            <consortium name="Ensembl"/>
        </authorList>
    </citation>
    <scope>IDENTIFICATION</scope>
</reference>
<dbReference type="OMA" id="LPCIFGP"/>
<dbReference type="InterPro" id="IPR016024">
    <property type="entry name" value="ARM-type_fold"/>
</dbReference>
<evidence type="ECO:0000313" key="4">
    <source>
        <dbReference type="Ensembl" id="ENSCSEP00000032911.1"/>
    </source>
</evidence>
<evidence type="ECO:0000256" key="1">
    <source>
        <dbReference type="ARBA" id="ARBA00005744"/>
    </source>
</evidence>
<reference evidence="4" key="3">
    <citation type="submission" date="2025-09" db="UniProtKB">
        <authorList>
            <consortium name="Ensembl"/>
        </authorList>
    </citation>
    <scope>IDENTIFICATION</scope>
</reference>
<dbReference type="STRING" id="244447.ENSCSEP00000032911"/>
<evidence type="ECO:0000259" key="3">
    <source>
        <dbReference type="Pfam" id="PF15903"/>
    </source>
</evidence>
<dbReference type="SUPFAM" id="SSF48371">
    <property type="entry name" value="ARM repeat"/>
    <property type="match status" value="1"/>
</dbReference>
<feature type="domain" description="FAM65 N-terminal" evidence="3">
    <location>
        <begin position="1"/>
        <end position="311"/>
    </location>
</feature>
<dbReference type="InParanoid" id="A0A3P8X4X9"/>
<dbReference type="InterPro" id="IPR031780">
    <property type="entry name" value="FAM65_N"/>
</dbReference>
<dbReference type="InterPro" id="IPR026136">
    <property type="entry name" value="RIPOR3"/>
</dbReference>
<dbReference type="AlphaFoldDB" id="A0A3P8X4X9"/>
<dbReference type="Gene3D" id="1.25.10.10">
    <property type="entry name" value="Leucine-rich Repeat Variant"/>
    <property type="match status" value="1"/>
</dbReference>
<feature type="compositionally biased region" description="Low complexity" evidence="2">
    <location>
        <begin position="322"/>
        <end position="333"/>
    </location>
</feature>
<dbReference type="Ensembl" id="ENSCSET00000033335.1">
    <property type="protein sequence ID" value="ENSCSEP00000032911.1"/>
    <property type="gene ID" value="ENSCSEG00000021133.1"/>
</dbReference>
<sequence length="943" mass="104988">MFTMSIKSNPPPKVPQPERVDQVYEALQKGLQSYLQIHQTDLDSLSRQMKESKRNSRLGFLYELDKQVKVTERFIRRLEFHLSKIEELYEAYCLQRRLRDGADKMVKAYTTSSVSKEAKESLVEANKGYKEYTENMCVMENDLENQLGEFHIKMKGLAGFARLCSGDQYEIFMRYGRQRWRLRGRIETNGKQVWDSEDMVFLPLINEFLSVKVTELKSLANHVVVGSVSCETKDLFAALPQSVAVDINDLGTIKLSLEVTWNPFDKDDQGSVSSSVNKAPTVSKRFSTIFNQSPPDTPSLREQAFYNMLRRHDELENGAAWSNSSESSDDSSSPQLSAGGPRSSTPQKPVIVSPEIQPASVTGSPASQTDISFCLRNSSSTFSKAQKSISEVSVPDQDQSRGCREGETAAGPDDETEPTEEEVNAVDQVDQVVTNSLNCRSFSRSLSHISEHSADDVVLTDRTEEINSTQNHSAPHLNCTTVPQSEDETYVARLVSVEEEAAPGEAPGGGADGPVDCGLEEALGAVVSSLDDYRGQFPELQALEEELKLLQVTLKVTPQGGKHSRSPSLVSLTVETALGSFDFLNAADFEEDEEEKRSRNVRPLQNSATSLTTGCTTLDRCLVEHLKYCSRQLLRLGTFGPLRCGEMFALDRLLREARVLEVIRRLSKDNPRRLRQPADVVPQLSFCSGAVSLWHQCVGQDSVYSVSVDRLLRTLSTVYTSRLPEKTSSMADSVFMCLVERVLDRRLPRRGGSSRDVVMVTLFQLWSYVEANGVSDLETHVTELAEEVWFVQKLESCDQDVIVQTLRRPVQCSLKREGLHAVAKLLRDPRGKVSASASSVLRSVAAQPRQREQALVSCLELLEDSSLETRVCGCKALAPLKAKESIEQLVYLCQTDKEEVREAAKQTLLVLGEEGKMAHRHVETSMDCIPRLFAPGSMASTAF</sequence>